<name>D2QU10_SPILD</name>
<dbReference type="EMBL" id="CP001769">
    <property type="protein sequence ID" value="ADB42292.1"/>
    <property type="molecule type" value="Genomic_DNA"/>
</dbReference>
<dbReference type="Proteomes" id="UP000002028">
    <property type="component" value="Chromosome"/>
</dbReference>
<accession>D2QU10</accession>
<reference evidence="1 2" key="1">
    <citation type="journal article" date="2010" name="Stand. Genomic Sci.">
        <title>Complete genome sequence of Spirosoma linguale type strain (1).</title>
        <authorList>
            <person name="Lail K."/>
            <person name="Sikorski J."/>
            <person name="Saunders E."/>
            <person name="Lapidus A."/>
            <person name="Glavina Del Rio T."/>
            <person name="Copeland A."/>
            <person name="Tice H."/>
            <person name="Cheng J.-F."/>
            <person name="Lucas S."/>
            <person name="Nolan M."/>
            <person name="Bruce D."/>
            <person name="Goodwin L."/>
            <person name="Pitluck S."/>
            <person name="Ivanova N."/>
            <person name="Mavromatis K."/>
            <person name="Ovchinnikova G."/>
            <person name="Pati A."/>
            <person name="Chen A."/>
            <person name="Palaniappan K."/>
            <person name="Land M."/>
            <person name="Hauser L."/>
            <person name="Chang Y.-J."/>
            <person name="Jeffries C.D."/>
            <person name="Chain P."/>
            <person name="Brettin T."/>
            <person name="Detter J.C."/>
            <person name="Schuetze A."/>
            <person name="Rohde M."/>
            <person name="Tindall B.J."/>
            <person name="Goeker M."/>
            <person name="Bristow J."/>
            <person name="Eisen J.A."/>
            <person name="Markowitz V."/>
            <person name="Hugenholtz P."/>
            <person name="Kyrpides N.C."/>
            <person name="Klenk H.-P."/>
            <person name="Chen F."/>
        </authorList>
    </citation>
    <scope>NUCLEOTIDE SEQUENCE [LARGE SCALE GENOMIC DNA]</scope>
    <source>
        <strain evidence="2">ATCC 33905 / DSM 74 / LMG 10896 / Claus 1</strain>
    </source>
</reference>
<organism evidence="1 2">
    <name type="scientific">Spirosoma linguale (strain ATCC 33905 / DSM 74 / LMG 10896 / Claus 1)</name>
    <dbReference type="NCBI Taxonomy" id="504472"/>
    <lineage>
        <taxon>Bacteria</taxon>
        <taxon>Pseudomonadati</taxon>
        <taxon>Bacteroidota</taxon>
        <taxon>Cytophagia</taxon>
        <taxon>Cytophagales</taxon>
        <taxon>Cytophagaceae</taxon>
        <taxon>Spirosoma</taxon>
    </lineage>
</organism>
<proteinExistence type="predicted"/>
<dbReference type="AlphaFoldDB" id="D2QU10"/>
<gene>
    <name evidence="1" type="ordered locus">Slin_6333</name>
</gene>
<keyword evidence="2" id="KW-1185">Reference proteome</keyword>
<sequence>MDLFPTRFACHVVRDVSGFFRLLLNVGLQVYRHILHTFN</sequence>
<dbReference type="KEGG" id="sli:Slin_6333"/>
<dbReference type="STRING" id="504472.Slin_6333"/>
<evidence type="ECO:0000313" key="1">
    <source>
        <dbReference type="EMBL" id="ADB42292.1"/>
    </source>
</evidence>
<dbReference type="HOGENOM" id="CLU_3317225_0_0_10"/>
<protein>
    <submittedName>
        <fullName evidence="1">Uncharacterized protein</fullName>
    </submittedName>
</protein>
<evidence type="ECO:0000313" key="2">
    <source>
        <dbReference type="Proteomes" id="UP000002028"/>
    </source>
</evidence>